<evidence type="ECO:0000256" key="4">
    <source>
        <dbReference type="ARBA" id="ARBA00022737"/>
    </source>
</evidence>
<dbReference type="GO" id="GO:0000981">
    <property type="term" value="F:DNA-binding transcription factor activity, RNA polymerase II-specific"/>
    <property type="evidence" value="ECO:0007669"/>
    <property type="project" value="TreeGrafter"/>
</dbReference>
<dbReference type="SUPFAM" id="SSF51430">
    <property type="entry name" value="NAD(P)-linked oxidoreductase"/>
    <property type="match status" value="1"/>
</dbReference>
<dbReference type="GO" id="GO:0000977">
    <property type="term" value="F:RNA polymerase II transcription regulatory region sequence-specific DNA binding"/>
    <property type="evidence" value="ECO:0007669"/>
    <property type="project" value="TreeGrafter"/>
</dbReference>
<keyword evidence="5" id="KW-0863">Zinc-finger</keyword>
<dbReference type="GO" id="GO:0005634">
    <property type="term" value="C:nucleus"/>
    <property type="evidence" value="ECO:0007669"/>
    <property type="project" value="UniProtKB-SubCell"/>
</dbReference>
<dbReference type="CDD" id="cd06008">
    <property type="entry name" value="NF-X1-zinc-finger"/>
    <property type="match status" value="3"/>
</dbReference>
<dbReference type="Pfam" id="PF01424">
    <property type="entry name" value="R3H"/>
    <property type="match status" value="1"/>
</dbReference>
<dbReference type="GO" id="GO:0008270">
    <property type="term" value="F:zinc ion binding"/>
    <property type="evidence" value="ECO:0007669"/>
    <property type="project" value="UniProtKB-KW"/>
</dbReference>
<dbReference type="InterPro" id="IPR044479">
    <property type="entry name" value="LGALDH-like"/>
</dbReference>
<keyword evidence="4" id="KW-0677">Repeat</keyword>
<dbReference type="PANTHER" id="PTHR12360">
    <property type="entry name" value="NUCLEAR TRANSCRIPTION FACTOR, X-BOX BINDING 1 NFX1"/>
    <property type="match status" value="1"/>
</dbReference>
<keyword evidence="8" id="KW-0804">Transcription</keyword>
<sequence length="1058" mass="118041">MCHAGPCKECENLIHRECHCGSENQILPCSAENVKLDMKFSCGKPCQGTFACGVHACDRKCHKASSESHHCGTCKFDPQRLSSCPCGKQGISDLLEEPREKCTDPVPTCPNRCLKILPCSLAGEGIISGRCHRCDSPCHTGECPPCKAESTVTCRCRAVTKDIPCEECCSFNASNPFLCDRRCRKNLSCLKHKCQDRCCTQNEHLCLMVCGKKLDCGLHSCERLCHMGKCHKCLEASFEEQYCMCGRTVRMPPIPCGAPLPLCNYPCTRPHPCGHPQFHTCHSEEQCPPCTALTSKYCFGEHEIRNNVPCHQNHVCCGKPCDKMLACGVHKCKRTCHPGECARPGEVCRQPCSIVRKNQACEHICGLPCHGMTPCKQSDCLKKMVIRCPCGRLTAESRCFDIEREYKRMVAIKMMDSAEQGSLPEEEGSAEIDQKYITLQCDSECKKILRNRKIFEALELDKQQIYNEFLMEQVNRDDQFVKSVEKVFNDIVSSAQRSKNVDKMSYVFHALSADRRKVIHEYAPHFRIETKSSGVGPQRNTTVSARYTSGYPSVYLSSFHGKKCCFEKQAEAKPVSDDGIRKLNSNRPVVAQPPQVLIPVQRPSTSRHIPRSISLTANASSSVSFKKVGSPVGPCDALLQVPPNFPPTFVARFHKEEAVRRMVYRKLGATDLLVSQVGLGCGPIGGLFGNVDDSITSIIETALQHGVNLIDTAYWYGQGRSEEILGKVLSKVPRQSFYISTKVGRFELDFSRTFDFRADKILESLTNSLKKLRLSYVDICFVQVGRPRQRQILVQRLDSRQPCLDIDLLQLHDSEFSANENIILYETLPALEMAKHSGKIRHIGVCGYPLAHLASIVAKSTVPISVVMTYCHAALNDNALGEYLHFFQVPRPSESCSSVFQSRNVGLVNAASLSMGLLTGEGPPPWHPASENIKETARAAVQYCQSKNISIEKLAIEYGMTFPGVSTCLVGMDSVERVLANIELCSSGLSELELRVRDRIMRRYFDRLENANWEGVDVRSYWKRLKKLGLSALATHRHSSVESLTSTLTSFSRSSSRF</sequence>
<keyword evidence="3" id="KW-0479">Metal-binding</keyword>
<dbReference type="InterPro" id="IPR036812">
    <property type="entry name" value="NAD(P)_OxRdtase_dom_sf"/>
</dbReference>
<dbReference type="Gene3D" id="3.30.1370.50">
    <property type="entry name" value="R3H-like domain"/>
    <property type="match status" value="1"/>
</dbReference>
<evidence type="ECO:0000256" key="5">
    <source>
        <dbReference type="ARBA" id="ARBA00022771"/>
    </source>
</evidence>
<evidence type="ECO:0000256" key="1">
    <source>
        <dbReference type="ARBA" id="ARBA00004123"/>
    </source>
</evidence>
<evidence type="ECO:0000259" key="10">
    <source>
        <dbReference type="PROSITE" id="PS51061"/>
    </source>
</evidence>
<protein>
    <submittedName>
        <fullName evidence="12">R3H domain-containing protein</fullName>
    </submittedName>
</protein>
<accession>A0A1I8AWJ7</accession>
<evidence type="ECO:0000256" key="8">
    <source>
        <dbReference type="ARBA" id="ARBA00023163"/>
    </source>
</evidence>
<dbReference type="InterPro" id="IPR000967">
    <property type="entry name" value="Znf_NFX1"/>
</dbReference>
<dbReference type="SUPFAM" id="SSF82708">
    <property type="entry name" value="R3H domain"/>
    <property type="match status" value="1"/>
</dbReference>
<keyword evidence="6" id="KW-0862">Zinc</keyword>
<dbReference type="CDD" id="cd19163">
    <property type="entry name" value="AKR_galDH"/>
    <property type="match status" value="1"/>
</dbReference>
<keyword evidence="11" id="KW-1185">Reference proteome</keyword>
<reference evidence="12" key="1">
    <citation type="submission" date="2016-11" db="UniProtKB">
        <authorList>
            <consortium name="WormBaseParasite"/>
        </authorList>
    </citation>
    <scope>IDENTIFICATION</scope>
</reference>
<dbReference type="Proteomes" id="UP000095287">
    <property type="component" value="Unplaced"/>
</dbReference>
<dbReference type="InterPro" id="IPR036867">
    <property type="entry name" value="R3H_dom_sf"/>
</dbReference>
<dbReference type="InterPro" id="IPR023210">
    <property type="entry name" value="NADP_OxRdtase_dom"/>
</dbReference>
<evidence type="ECO:0000313" key="12">
    <source>
        <dbReference type="WBParaSite" id="L893_g9983.t1"/>
    </source>
</evidence>
<proteinExistence type="inferred from homology"/>
<comment type="similarity">
    <text evidence="2">Belongs to the NFX1 family.</text>
</comment>
<dbReference type="PANTHER" id="PTHR12360:SF12">
    <property type="entry name" value="TRANSCRIPTIONAL REPRESSOR NF-X1"/>
    <property type="match status" value="1"/>
</dbReference>
<dbReference type="GO" id="GO:0010349">
    <property type="term" value="F:L-galactose dehydrogenase activity"/>
    <property type="evidence" value="ECO:0007669"/>
    <property type="project" value="InterPro"/>
</dbReference>
<evidence type="ECO:0000313" key="11">
    <source>
        <dbReference type="Proteomes" id="UP000095287"/>
    </source>
</evidence>
<dbReference type="InterPro" id="IPR034078">
    <property type="entry name" value="NFX1_fam"/>
</dbReference>
<name>A0A1I8AWJ7_9BILA</name>
<dbReference type="SMART" id="SM00393">
    <property type="entry name" value="R3H"/>
    <property type="match status" value="1"/>
</dbReference>
<feature type="domain" description="R3H" evidence="10">
    <location>
        <begin position="478"/>
        <end position="547"/>
    </location>
</feature>
<dbReference type="WBParaSite" id="L893_g9983.t1">
    <property type="protein sequence ID" value="L893_g9983.t1"/>
    <property type="gene ID" value="L893_g9983"/>
</dbReference>
<dbReference type="PROSITE" id="PS51061">
    <property type="entry name" value="R3H"/>
    <property type="match status" value="1"/>
</dbReference>
<evidence type="ECO:0000256" key="2">
    <source>
        <dbReference type="ARBA" id="ARBA00007269"/>
    </source>
</evidence>
<dbReference type="GO" id="GO:0000122">
    <property type="term" value="P:negative regulation of transcription by RNA polymerase II"/>
    <property type="evidence" value="ECO:0007669"/>
    <property type="project" value="TreeGrafter"/>
</dbReference>
<dbReference type="InterPro" id="IPR001374">
    <property type="entry name" value="R3H_dom"/>
</dbReference>
<evidence type="ECO:0000256" key="6">
    <source>
        <dbReference type="ARBA" id="ARBA00022833"/>
    </source>
</evidence>
<keyword evidence="7" id="KW-0805">Transcription regulation</keyword>
<evidence type="ECO:0000256" key="3">
    <source>
        <dbReference type="ARBA" id="ARBA00022723"/>
    </source>
</evidence>
<evidence type="ECO:0000256" key="9">
    <source>
        <dbReference type="ARBA" id="ARBA00023242"/>
    </source>
</evidence>
<evidence type="ECO:0000256" key="7">
    <source>
        <dbReference type="ARBA" id="ARBA00023015"/>
    </source>
</evidence>
<dbReference type="Gene3D" id="3.20.20.100">
    <property type="entry name" value="NADP-dependent oxidoreductase domain"/>
    <property type="match status" value="1"/>
</dbReference>
<dbReference type="AlphaFoldDB" id="A0A1I8AWJ7"/>
<comment type="subcellular location">
    <subcellularLocation>
        <location evidence="1">Nucleus</location>
    </subcellularLocation>
</comment>
<organism evidence="11 12">
    <name type="scientific">Steinernema glaseri</name>
    <dbReference type="NCBI Taxonomy" id="37863"/>
    <lineage>
        <taxon>Eukaryota</taxon>
        <taxon>Metazoa</taxon>
        <taxon>Ecdysozoa</taxon>
        <taxon>Nematoda</taxon>
        <taxon>Chromadorea</taxon>
        <taxon>Rhabditida</taxon>
        <taxon>Tylenchina</taxon>
        <taxon>Panagrolaimomorpha</taxon>
        <taxon>Strongyloidoidea</taxon>
        <taxon>Steinernematidae</taxon>
        <taxon>Steinernema</taxon>
    </lineage>
</organism>
<dbReference type="SMART" id="SM00438">
    <property type="entry name" value="ZnF_NFX"/>
    <property type="match status" value="7"/>
</dbReference>
<dbReference type="Pfam" id="PF00248">
    <property type="entry name" value="Aldo_ket_red"/>
    <property type="match status" value="1"/>
</dbReference>
<keyword evidence="9" id="KW-0539">Nucleus</keyword>